<organism evidence="2 3">
    <name type="scientific">Serratia plymuthica S13</name>
    <dbReference type="NCBI Taxonomy" id="1348660"/>
    <lineage>
        <taxon>Bacteria</taxon>
        <taxon>Pseudomonadati</taxon>
        <taxon>Pseudomonadota</taxon>
        <taxon>Gammaproteobacteria</taxon>
        <taxon>Enterobacterales</taxon>
        <taxon>Yersiniaceae</taxon>
        <taxon>Serratia</taxon>
    </lineage>
</organism>
<dbReference type="HOGENOM" id="CLU_3122583_0_0_6"/>
<dbReference type="KEGG" id="sry:M621_11755"/>
<sequence>MLWPLQERYPPLQRQRRQLARRHCRPPLFRRFFFIGLLILNIEIVWRSVT</sequence>
<protein>
    <submittedName>
        <fullName evidence="2">Uncharacterized protein</fullName>
    </submittedName>
</protein>
<reference evidence="2 3" key="1">
    <citation type="journal article" date="2013" name="Genome Announc.">
        <title>Genome Sequence of Serratia plymuthica Strain S13, an Endophyte with Germination- and Plant-Growth-Promoting Activity from the Flower of Styrian Oil Pumpkin.</title>
        <authorList>
            <person name="Muller H."/>
            <person name="Furnkranz M."/>
            <person name="Grube M."/>
            <person name="Berg G."/>
        </authorList>
    </citation>
    <scope>NUCLEOTIDE SEQUENCE [LARGE SCALE GENOMIC DNA]</scope>
    <source>
        <strain evidence="2">S13</strain>
    </source>
</reference>
<accession>S4YRI7</accession>
<evidence type="ECO:0000256" key="1">
    <source>
        <dbReference type="SAM" id="Phobius"/>
    </source>
</evidence>
<keyword evidence="1" id="KW-1133">Transmembrane helix</keyword>
<keyword evidence="1" id="KW-0472">Membrane</keyword>
<gene>
    <name evidence="2" type="ORF">M621_11755</name>
</gene>
<name>S4YRI7_SERPL</name>
<dbReference type="AlphaFoldDB" id="S4YRI7"/>
<proteinExistence type="predicted"/>
<evidence type="ECO:0000313" key="3">
    <source>
        <dbReference type="Proteomes" id="UP000014900"/>
    </source>
</evidence>
<dbReference type="PATRIC" id="fig|1348660.3.peg.2290"/>
<dbReference type="EMBL" id="CP006566">
    <property type="protein sequence ID" value="AGP46996.1"/>
    <property type="molecule type" value="Genomic_DNA"/>
</dbReference>
<evidence type="ECO:0000313" key="2">
    <source>
        <dbReference type="EMBL" id="AGP46996.1"/>
    </source>
</evidence>
<keyword evidence="1" id="KW-0812">Transmembrane</keyword>
<dbReference type="Proteomes" id="UP000014900">
    <property type="component" value="Chromosome"/>
</dbReference>
<feature type="transmembrane region" description="Helical" evidence="1">
    <location>
        <begin position="28"/>
        <end position="46"/>
    </location>
</feature>